<dbReference type="GeneID" id="25738360"/>
<dbReference type="KEGG" id="mng:MNEG_5483"/>
<feature type="compositionally biased region" description="Low complexity" evidence="1">
    <location>
        <begin position="241"/>
        <end position="258"/>
    </location>
</feature>
<organism evidence="2 3">
    <name type="scientific">Monoraphidium neglectum</name>
    <dbReference type="NCBI Taxonomy" id="145388"/>
    <lineage>
        <taxon>Eukaryota</taxon>
        <taxon>Viridiplantae</taxon>
        <taxon>Chlorophyta</taxon>
        <taxon>core chlorophytes</taxon>
        <taxon>Chlorophyceae</taxon>
        <taxon>CS clade</taxon>
        <taxon>Sphaeropleales</taxon>
        <taxon>Selenastraceae</taxon>
        <taxon>Monoraphidium</taxon>
    </lineage>
</organism>
<dbReference type="Proteomes" id="UP000054498">
    <property type="component" value="Unassembled WGS sequence"/>
</dbReference>
<dbReference type="EMBL" id="KK101039">
    <property type="protein sequence ID" value="KIZ02478.1"/>
    <property type="molecule type" value="Genomic_DNA"/>
</dbReference>
<feature type="compositionally biased region" description="Basic and acidic residues" evidence="1">
    <location>
        <begin position="91"/>
        <end position="101"/>
    </location>
</feature>
<dbReference type="PANTHER" id="PTHR37738">
    <property type="entry name" value="OS03G0209700 PROTEIN"/>
    <property type="match status" value="1"/>
</dbReference>
<proteinExistence type="predicted"/>
<feature type="compositionally biased region" description="Basic residues" evidence="1">
    <location>
        <begin position="395"/>
        <end position="407"/>
    </location>
</feature>
<name>A0A0D2JUB3_9CHLO</name>
<dbReference type="RefSeq" id="XP_013901497.1">
    <property type="nucleotide sequence ID" value="XM_014046043.1"/>
</dbReference>
<dbReference type="AlphaFoldDB" id="A0A0D2JUB3"/>
<gene>
    <name evidence="2" type="ORF">MNEG_5483</name>
</gene>
<evidence type="ECO:0000313" key="2">
    <source>
        <dbReference type="EMBL" id="KIZ02478.1"/>
    </source>
</evidence>
<feature type="region of interest" description="Disordered" evidence="1">
    <location>
        <begin position="241"/>
        <end position="284"/>
    </location>
</feature>
<dbReference type="PANTHER" id="PTHR37738:SF1">
    <property type="entry name" value="OS03G0257000 PROTEIN"/>
    <property type="match status" value="1"/>
</dbReference>
<feature type="region of interest" description="Disordered" evidence="1">
    <location>
        <begin position="69"/>
        <end position="144"/>
    </location>
</feature>
<accession>A0A0D2JUB3</accession>
<reference evidence="2 3" key="1">
    <citation type="journal article" date="2013" name="BMC Genomics">
        <title>Reconstruction of the lipid metabolism for the microalga Monoraphidium neglectum from its genome sequence reveals characteristics suitable for biofuel production.</title>
        <authorList>
            <person name="Bogen C."/>
            <person name="Al-Dilaimi A."/>
            <person name="Albersmeier A."/>
            <person name="Wichmann J."/>
            <person name="Grundmann M."/>
            <person name="Rupp O."/>
            <person name="Lauersen K.J."/>
            <person name="Blifernez-Klassen O."/>
            <person name="Kalinowski J."/>
            <person name="Goesmann A."/>
            <person name="Mussgnug J.H."/>
            <person name="Kruse O."/>
        </authorList>
    </citation>
    <scope>NUCLEOTIDE SEQUENCE [LARGE SCALE GENOMIC DNA]</scope>
    <source>
        <strain evidence="2 3">SAG 48.87</strain>
    </source>
</reference>
<evidence type="ECO:0000256" key="1">
    <source>
        <dbReference type="SAM" id="MobiDB-lite"/>
    </source>
</evidence>
<keyword evidence="3" id="KW-1185">Reference proteome</keyword>
<sequence length="440" mass="44686">MPRIKANRSVGAELVVSPWIKKKGAKLAPGDEIRSVDGQRMWSVTPQDLLHPPDPPASMAAAPILAPPGLIPQLQPAPVNPGVWHSRRRAQHSEQAQERQQQHPKSATAQLGAPHPNGRAPATSGGTRPPSDATTSGSGDDWDDIESASLQEAPVAAAAAAGGERLVGVARLALLPSGDLSGHLVTQDSSGDGSGGGRSTCFGLVGRQVLAQHSCYRDTEWGLLRLSIIRFADKAAAGARASAGGGASSSSGRSSAGSSDGGEESEEENDRRASPGAGGEAKGGEFEAEAEAVAWVQRSGGDLVRLEPADFDDEDTAAVLAADGLGDDSDGFTVSFPAASFSGATLLADAAADAALASFAPRLVGRGAVVNIGRMRITGLPLGFSRGGAGTCGSQRRRRGRKRRRGAGGHAGGGTAGPEEPLGVVAGDALGAEPQGDELW</sequence>
<dbReference type="OrthoDB" id="514960at2759"/>
<feature type="region of interest" description="Disordered" evidence="1">
    <location>
        <begin position="388"/>
        <end position="440"/>
    </location>
</feature>
<dbReference type="STRING" id="145388.A0A0D2JUB3"/>
<evidence type="ECO:0000313" key="3">
    <source>
        <dbReference type="Proteomes" id="UP000054498"/>
    </source>
</evidence>
<protein>
    <submittedName>
        <fullName evidence="2">Uncharacterized protein</fullName>
    </submittedName>
</protein>